<dbReference type="Pfam" id="PF01061">
    <property type="entry name" value="ABC2_membrane"/>
    <property type="match status" value="1"/>
</dbReference>
<keyword evidence="5 9" id="KW-0812">Transmembrane</keyword>
<feature type="transmembrane region" description="Helical" evidence="9">
    <location>
        <begin position="97"/>
        <end position="124"/>
    </location>
</feature>
<comment type="caution">
    <text evidence="11">The sequence shown here is derived from an EMBL/GenBank/DDBJ whole genome shotgun (WGS) entry which is preliminary data.</text>
</comment>
<protein>
    <recommendedName>
        <fullName evidence="9">Transport permease protein</fullName>
    </recommendedName>
</protein>
<dbReference type="GO" id="GO:0015774">
    <property type="term" value="P:polysaccharide transport"/>
    <property type="evidence" value="ECO:0007669"/>
    <property type="project" value="UniProtKB-KW"/>
</dbReference>
<dbReference type="PROSITE" id="PS51012">
    <property type="entry name" value="ABC_TM2"/>
    <property type="match status" value="1"/>
</dbReference>
<keyword evidence="7" id="KW-0625">Polysaccharide transport</keyword>
<dbReference type="RefSeq" id="WP_136998019.1">
    <property type="nucleotide sequence ID" value="NZ_SYUW01000026.1"/>
</dbReference>
<dbReference type="PANTHER" id="PTHR30413:SF10">
    <property type="entry name" value="CAPSULE POLYSACCHARIDE EXPORT INNER-MEMBRANE PROTEIN CTRC"/>
    <property type="match status" value="1"/>
</dbReference>
<keyword evidence="8 9" id="KW-0472">Membrane</keyword>
<feature type="transmembrane region" description="Helical" evidence="9">
    <location>
        <begin position="21"/>
        <end position="45"/>
    </location>
</feature>
<evidence type="ECO:0000313" key="12">
    <source>
        <dbReference type="Proteomes" id="UP000305234"/>
    </source>
</evidence>
<evidence type="ECO:0000256" key="9">
    <source>
        <dbReference type="RuleBase" id="RU361157"/>
    </source>
</evidence>
<dbReference type="InterPro" id="IPR047817">
    <property type="entry name" value="ABC2_TM_bact-type"/>
</dbReference>
<evidence type="ECO:0000256" key="2">
    <source>
        <dbReference type="ARBA" id="ARBA00007783"/>
    </source>
</evidence>
<dbReference type="GO" id="GO:0015920">
    <property type="term" value="P:lipopolysaccharide transport"/>
    <property type="evidence" value="ECO:0007669"/>
    <property type="project" value="TreeGrafter"/>
</dbReference>
<evidence type="ECO:0000256" key="7">
    <source>
        <dbReference type="ARBA" id="ARBA00023047"/>
    </source>
</evidence>
<dbReference type="EMBL" id="SYUW01000026">
    <property type="protein sequence ID" value="TKF25893.1"/>
    <property type="molecule type" value="Genomic_DNA"/>
</dbReference>
<organism evidence="11 12">
    <name type="scientific">Vibrio kanaloae</name>
    <dbReference type="NCBI Taxonomy" id="170673"/>
    <lineage>
        <taxon>Bacteria</taxon>
        <taxon>Pseudomonadati</taxon>
        <taxon>Pseudomonadota</taxon>
        <taxon>Gammaproteobacteria</taxon>
        <taxon>Vibrionales</taxon>
        <taxon>Vibrionaceae</taxon>
        <taxon>Vibrio</taxon>
    </lineage>
</organism>
<evidence type="ECO:0000256" key="5">
    <source>
        <dbReference type="ARBA" id="ARBA00022692"/>
    </source>
</evidence>
<name>A0A4U1YWH1_9VIBR</name>
<dbReference type="GO" id="GO:0005886">
    <property type="term" value="C:plasma membrane"/>
    <property type="evidence" value="ECO:0007669"/>
    <property type="project" value="UniProtKB-SubCell"/>
</dbReference>
<gene>
    <name evidence="11" type="ORF">FCV52_10375</name>
</gene>
<keyword evidence="3 9" id="KW-0813">Transport</keyword>
<dbReference type="Proteomes" id="UP000305234">
    <property type="component" value="Unassembled WGS sequence"/>
</dbReference>
<feature type="transmembrane region" description="Helical" evidence="9">
    <location>
        <begin position="164"/>
        <end position="183"/>
    </location>
</feature>
<evidence type="ECO:0000256" key="6">
    <source>
        <dbReference type="ARBA" id="ARBA00022989"/>
    </source>
</evidence>
<dbReference type="InterPro" id="IPR013525">
    <property type="entry name" value="ABC2_TM"/>
</dbReference>
<feature type="transmembrane region" description="Helical" evidence="9">
    <location>
        <begin position="136"/>
        <end position="157"/>
    </location>
</feature>
<keyword evidence="7" id="KW-0762">Sugar transport</keyword>
<evidence type="ECO:0000256" key="1">
    <source>
        <dbReference type="ARBA" id="ARBA00004651"/>
    </source>
</evidence>
<comment type="subcellular location">
    <subcellularLocation>
        <location evidence="9">Cell inner membrane</location>
        <topology evidence="9">Multi-pass membrane protein</topology>
    </subcellularLocation>
    <subcellularLocation>
        <location evidence="1">Cell membrane</location>
        <topology evidence="1">Multi-pass membrane protein</topology>
    </subcellularLocation>
</comment>
<feature type="domain" description="ABC transmembrane type-2" evidence="10">
    <location>
        <begin position="23"/>
        <end position="246"/>
    </location>
</feature>
<reference evidence="11 12" key="1">
    <citation type="submission" date="2019-04" db="EMBL/GenBank/DDBJ databases">
        <title>A reverse ecology approach based on a biological definition of microbial populations.</title>
        <authorList>
            <person name="Arevalo P."/>
            <person name="Vaninsberghe D."/>
            <person name="Elsherbini J."/>
            <person name="Gore J."/>
            <person name="Polz M."/>
        </authorList>
    </citation>
    <scope>NUCLEOTIDE SEQUENCE [LARGE SCALE GENOMIC DNA]</scope>
    <source>
        <strain evidence="11 12">10N.261.46.E4</strain>
    </source>
</reference>
<evidence type="ECO:0000256" key="3">
    <source>
        <dbReference type="ARBA" id="ARBA00022448"/>
    </source>
</evidence>
<comment type="similarity">
    <text evidence="2 9">Belongs to the ABC-2 integral membrane protein family.</text>
</comment>
<dbReference type="AlphaFoldDB" id="A0A4U1YWH1"/>
<keyword evidence="6 9" id="KW-1133">Transmembrane helix</keyword>
<evidence type="ECO:0000256" key="4">
    <source>
        <dbReference type="ARBA" id="ARBA00022475"/>
    </source>
</evidence>
<proteinExistence type="inferred from homology"/>
<dbReference type="PANTHER" id="PTHR30413">
    <property type="entry name" value="INNER MEMBRANE TRANSPORT PERMEASE"/>
    <property type="match status" value="1"/>
</dbReference>
<feature type="transmembrane region" description="Helical" evidence="9">
    <location>
        <begin position="225"/>
        <end position="243"/>
    </location>
</feature>
<accession>A0A4U1YWH1</accession>
<feature type="transmembrane region" description="Helical" evidence="9">
    <location>
        <begin position="57"/>
        <end position="76"/>
    </location>
</feature>
<sequence>MNRELLITLLKKDIKDRYLGSYLGVFWLVIQPVISIFIFWFVFQVGFKTASVGEHPFFLWLVAGILPWFYFSEAFSSASSSVVEQANLIKKISFNSLLLPIVKIINSLFIHIFFLVLFTIIALAYGYNITFEWISLLYYLVCLILLTTGVSLITSSLNPFIRDIGQIVGVLVQFGFWLTPIFWNLNTIPERFQKLFEYNPVYYIVKGYRDVVLDNTPFWSEPQKAILFLCFVIILNVVGLAIFRKLRPHYPDVL</sequence>
<keyword evidence="4 9" id="KW-1003">Cell membrane</keyword>
<evidence type="ECO:0000259" key="10">
    <source>
        <dbReference type="PROSITE" id="PS51012"/>
    </source>
</evidence>
<evidence type="ECO:0000256" key="8">
    <source>
        <dbReference type="ARBA" id="ARBA00023136"/>
    </source>
</evidence>
<dbReference type="GO" id="GO:0140359">
    <property type="term" value="F:ABC-type transporter activity"/>
    <property type="evidence" value="ECO:0007669"/>
    <property type="project" value="InterPro"/>
</dbReference>
<evidence type="ECO:0000313" key="11">
    <source>
        <dbReference type="EMBL" id="TKF25893.1"/>
    </source>
</evidence>